<feature type="domain" description="CCHC-type" evidence="3">
    <location>
        <begin position="2"/>
        <end position="18"/>
    </location>
</feature>
<keyword evidence="1" id="KW-0863">Zinc-finger</keyword>
<dbReference type="InterPro" id="IPR036875">
    <property type="entry name" value="Znf_CCHC_sf"/>
</dbReference>
<comment type="caution">
    <text evidence="4">The sequence shown here is derived from an EMBL/GenBank/DDBJ whole genome shotgun (WGS) entry which is preliminary data.</text>
</comment>
<feature type="region of interest" description="Disordered" evidence="2">
    <location>
        <begin position="67"/>
        <end position="100"/>
    </location>
</feature>
<name>A0A4Z2ED08_9TELE</name>
<keyword evidence="1" id="KW-0862">Zinc</keyword>
<dbReference type="GO" id="GO:0008270">
    <property type="term" value="F:zinc ion binding"/>
    <property type="evidence" value="ECO:0007669"/>
    <property type="project" value="UniProtKB-KW"/>
</dbReference>
<accession>A0A4Z2ED08</accession>
<evidence type="ECO:0000256" key="1">
    <source>
        <dbReference type="PROSITE-ProRule" id="PRU00047"/>
    </source>
</evidence>
<dbReference type="GO" id="GO:0003676">
    <property type="term" value="F:nucleic acid binding"/>
    <property type="evidence" value="ECO:0007669"/>
    <property type="project" value="InterPro"/>
</dbReference>
<protein>
    <recommendedName>
        <fullName evidence="3">CCHC-type domain-containing protein</fullName>
    </recommendedName>
</protein>
<evidence type="ECO:0000259" key="3">
    <source>
        <dbReference type="PROSITE" id="PS50158"/>
    </source>
</evidence>
<dbReference type="SUPFAM" id="SSF57756">
    <property type="entry name" value="Retrovirus zinc finger-like domains"/>
    <property type="match status" value="1"/>
</dbReference>
<dbReference type="Proteomes" id="UP000314294">
    <property type="component" value="Unassembled WGS sequence"/>
</dbReference>
<feature type="compositionally biased region" description="Basic and acidic residues" evidence="2">
    <location>
        <begin position="1"/>
        <end position="12"/>
    </location>
</feature>
<evidence type="ECO:0000313" key="5">
    <source>
        <dbReference type="Proteomes" id="UP000314294"/>
    </source>
</evidence>
<keyword evidence="1" id="KW-0479">Metal-binding</keyword>
<evidence type="ECO:0000256" key="2">
    <source>
        <dbReference type="SAM" id="MobiDB-lite"/>
    </source>
</evidence>
<dbReference type="InterPro" id="IPR001878">
    <property type="entry name" value="Znf_CCHC"/>
</dbReference>
<feature type="region of interest" description="Disordered" evidence="2">
    <location>
        <begin position="1"/>
        <end position="48"/>
    </location>
</feature>
<feature type="compositionally biased region" description="Low complexity" evidence="2">
    <location>
        <begin position="32"/>
        <end position="48"/>
    </location>
</feature>
<organism evidence="4 5">
    <name type="scientific">Liparis tanakae</name>
    <name type="common">Tanaka's snailfish</name>
    <dbReference type="NCBI Taxonomy" id="230148"/>
    <lineage>
        <taxon>Eukaryota</taxon>
        <taxon>Metazoa</taxon>
        <taxon>Chordata</taxon>
        <taxon>Craniata</taxon>
        <taxon>Vertebrata</taxon>
        <taxon>Euteleostomi</taxon>
        <taxon>Actinopterygii</taxon>
        <taxon>Neopterygii</taxon>
        <taxon>Teleostei</taxon>
        <taxon>Neoteleostei</taxon>
        <taxon>Acanthomorphata</taxon>
        <taxon>Eupercaria</taxon>
        <taxon>Perciformes</taxon>
        <taxon>Cottioidei</taxon>
        <taxon>Cottales</taxon>
        <taxon>Liparidae</taxon>
        <taxon>Liparis</taxon>
    </lineage>
</organism>
<gene>
    <name evidence="4" type="ORF">EYF80_063206</name>
</gene>
<sequence length="100" mass="9461">MKCLHCGEEGHTARVCSKPGDPTTTGPGGSSSSGASWRAAPARGAAGAAAAANAAAGLATAASLRGGAAEAGTGRSGFNGGCGERRHCCCTRPTGAGESE</sequence>
<keyword evidence="5" id="KW-1185">Reference proteome</keyword>
<reference evidence="4 5" key="1">
    <citation type="submission" date="2019-03" db="EMBL/GenBank/DDBJ databases">
        <title>First draft genome of Liparis tanakae, snailfish: a comprehensive survey of snailfish specific genes.</title>
        <authorList>
            <person name="Kim W."/>
            <person name="Song I."/>
            <person name="Jeong J.-H."/>
            <person name="Kim D."/>
            <person name="Kim S."/>
            <person name="Ryu S."/>
            <person name="Song J.Y."/>
            <person name="Lee S.K."/>
        </authorList>
    </citation>
    <scope>NUCLEOTIDE SEQUENCE [LARGE SCALE GENOMIC DNA]</scope>
    <source>
        <tissue evidence="4">Muscle</tissue>
    </source>
</reference>
<evidence type="ECO:0000313" key="4">
    <source>
        <dbReference type="EMBL" id="TNN26658.1"/>
    </source>
</evidence>
<proteinExistence type="predicted"/>
<dbReference type="AlphaFoldDB" id="A0A4Z2ED08"/>
<dbReference type="PROSITE" id="PS50158">
    <property type="entry name" value="ZF_CCHC"/>
    <property type="match status" value="1"/>
</dbReference>
<dbReference type="EMBL" id="SRLO01009776">
    <property type="protein sequence ID" value="TNN26658.1"/>
    <property type="molecule type" value="Genomic_DNA"/>
</dbReference>